<dbReference type="SUPFAM" id="SSF57196">
    <property type="entry name" value="EGF/Laminin"/>
    <property type="match status" value="1"/>
</dbReference>
<keyword evidence="2" id="KW-0812">Transmembrane</keyword>
<evidence type="ECO:0000256" key="3">
    <source>
        <dbReference type="SAM" id="SignalP"/>
    </source>
</evidence>
<dbReference type="Proteomes" id="UP000270924">
    <property type="component" value="Unassembled WGS sequence"/>
</dbReference>
<dbReference type="PANTHER" id="PTHR46901:SF2">
    <property type="entry name" value="GH04942P"/>
    <property type="match status" value="1"/>
</dbReference>
<feature type="chain" id="PRO_5018101145" description="EGF-like domain-containing protein" evidence="3">
    <location>
        <begin position="17"/>
        <end position="675"/>
    </location>
</feature>
<keyword evidence="6" id="KW-1185">Reference proteome</keyword>
<keyword evidence="2" id="KW-0472">Membrane</keyword>
<comment type="caution">
    <text evidence="1">Lacks conserved residue(s) required for the propagation of feature annotation.</text>
</comment>
<gene>
    <name evidence="5" type="ORF">WBA_LOCUS1061</name>
</gene>
<dbReference type="InterPro" id="IPR000742">
    <property type="entry name" value="EGF"/>
</dbReference>
<dbReference type="AlphaFoldDB" id="A0A3P7FDY3"/>
<dbReference type="CDD" id="cd09631">
    <property type="entry name" value="DOMON_DOH"/>
    <property type="match status" value="1"/>
</dbReference>
<dbReference type="SMART" id="SM00181">
    <property type="entry name" value="EGF"/>
    <property type="match status" value="2"/>
</dbReference>
<dbReference type="PANTHER" id="PTHR46901">
    <property type="entry name" value="GH04942P"/>
    <property type="match status" value="1"/>
</dbReference>
<reference evidence="5 6" key="1">
    <citation type="submission" date="2018-11" db="EMBL/GenBank/DDBJ databases">
        <authorList>
            <consortium name="Pathogen Informatics"/>
        </authorList>
    </citation>
    <scope>NUCLEOTIDE SEQUENCE [LARGE SCALE GENOMIC DNA]</scope>
</reference>
<organism evidence="5 6">
    <name type="scientific">Wuchereria bancrofti</name>
    <dbReference type="NCBI Taxonomy" id="6293"/>
    <lineage>
        <taxon>Eukaryota</taxon>
        <taxon>Metazoa</taxon>
        <taxon>Ecdysozoa</taxon>
        <taxon>Nematoda</taxon>
        <taxon>Chromadorea</taxon>
        <taxon>Rhabditida</taxon>
        <taxon>Spirurina</taxon>
        <taxon>Spiruromorpha</taxon>
        <taxon>Filarioidea</taxon>
        <taxon>Onchocercidae</taxon>
        <taxon>Wuchereria</taxon>
    </lineage>
</organism>
<feature type="transmembrane region" description="Helical" evidence="2">
    <location>
        <begin position="652"/>
        <end position="670"/>
    </location>
</feature>
<dbReference type="InterPro" id="IPR045266">
    <property type="entry name" value="DOH_DOMON"/>
</dbReference>
<dbReference type="Gene3D" id="2.10.25.10">
    <property type="entry name" value="Laminin"/>
    <property type="match status" value="1"/>
</dbReference>
<evidence type="ECO:0000313" key="6">
    <source>
        <dbReference type="Proteomes" id="UP000270924"/>
    </source>
</evidence>
<dbReference type="CDD" id="cd00054">
    <property type="entry name" value="EGF_CA"/>
    <property type="match status" value="1"/>
</dbReference>
<name>A0A3P7FDY3_WUCBA</name>
<keyword evidence="2" id="KW-1133">Transmembrane helix</keyword>
<evidence type="ECO:0000259" key="4">
    <source>
        <dbReference type="PROSITE" id="PS50026"/>
    </source>
</evidence>
<sequence length="675" mass="77230">MLQLLLLLHLLLRYSAVGHVALTFPSARFPPLDFLDSARTISPCGVPKPDSPRYTQLYVGESYNFTWRLQYPHQGGYRLSVINETGDVLEQLTPVKGSKYVGIEDQTLQHGVVRPTRPCAPCIVLLERQALEWGQAYEFRSCADVNIVQETPKDDERCSKHGDYENGKCKCRHSYSGELCQYKDYCSTDDDCLNDGKCVKEANGIVRRTCYCSFGYFGQNCDQTFDVKPENDKCFNYDYPKDEKKYDKYGLFEDDCFKKTALNEDDFVYSRVVQDELEIILDYKSTSWISIGWRPMEIDRSCRLFPDLENARNKRDTRWTLISHSTIQMNESQYPIDSNLMPVPIPKLPENNGLCNLLICIYSIRAALLAPLHPMDCTDIVIGSVRDGRSRINDMYTRDRSTPLYDIWLALLLFIKDAKIQYTVTGVNDKSFRLDGEESFSAAYGIERDGRTIVMFRRRIAEIEPSDHPLGPGEIFVIYAKGQMMGSYSHAVKSALDQGPISDHNFYRQDEVKYHGNRNRGVHSVTFVSVDEQFQNIRPLPRFRQPDPSSLQHPVAAVHDPSAHAAEVPKATQAVSLPTTITSERSSSISADTIRQPPLAKFHLNSETEPTVKEESLFIQSEPVLEPKPELELEPKLNSREIDYLYFDNGSLTLSTFQLVYFFFFLFLLLSHCYL</sequence>
<dbReference type="PROSITE" id="PS01186">
    <property type="entry name" value="EGF_2"/>
    <property type="match status" value="1"/>
</dbReference>
<feature type="domain" description="EGF-like" evidence="4">
    <location>
        <begin position="182"/>
        <end position="222"/>
    </location>
</feature>
<dbReference type="OrthoDB" id="188511at2759"/>
<evidence type="ECO:0000256" key="2">
    <source>
        <dbReference type="SAM" id="Phobius"/>
    </source>
</evidence>
<keyword evidence="3" id="KW-0732">Signal</keyword>
<evidence type="ECO:0000313" key="5">
    <source>
        <dbReference type="EMBL" id="VDM07675.1"/>
    </source>
</evidence>
<evidence type="ECO:0000256" key="1">
    <source>
        <dbReference type="PROSITE-ProRule" id="PRU00076"/>
    </source>
</evidence>
<protein>
    <recommendedName>
        <fullName evidence="4">EGF-like domain-containing protein</fullName>
    </recommendedName>
</protein>
<dbReference type="OMA" id="ARTISPC"/>
<accession>A0A3P7FDY3</accession>
<dbReference type="EMBL" id="UYWW01000192">
    <property type="protein sequence ID" value="VDM07675.1"/>
    <property type="molecule type" value="Genomic_DNA"/>
</dbReference>
<dbReference type="PROSITE" id="PS00022">
    <property type="entry name" value="EGF_1"/>
    <property type="match status" value="2"/>
</dbReference>
<proteinExistence type="predicted"/>
<dbReference type="PROSITE" id="PS50026">
    <property type="entry name" value="EGF_3"/>
    <property type="match status" value="1"/>
</dbReference>
<feature type="signal peptide" evidence="3">
    <location>
        <begin position="1"/>
        <end position="16"/>
    </location>
</feature>
<keyword evidence="1" id="KW-1015">Disulfide bond</keyword>
<dbReference type="InParanoid" id="A0A3P7FDY3"/>
<feature type="disulfide bond" evidence="1">
    <location>
        <begin position="212"/>
        <end position="221"/>
    </location>
</feature>
<keyword evidence="1" id="KW-0245">EGF-like domain</keyword>